<organism evidence="2 3">
    <name type="scientific">Cryptolaemus montrouzieri</name>
    <dbReference type="NCBI Taxonomy" id="559131"/>
    <lineage>
        <taxon>Eukaryota</taxon>
        <taxon>Metazoa</taxon>
        <taxon>Ecdysozoa</taxon>
        <taxon>Arthropoda</taxon>
        <taxon>Hexapoda</taxon>
        <taxon>Insecta</taxon>
        <taxon>Pterygota</taxon>
        <taxon>Neoptera</taxon>
        <taxon>Endopterygota</taxon>
        <taxon>Coleoptera</taxon>
        <taxon>Polyphaga</taxon>
        <taxon>Cucujiformia</taxon>
        <taxon>Coccinelloidea</taxon>
        <taxon>Coccinellidae</taxon>
        <taxon>Scymninae</taxon>
        <taxon>Scymnini</taxon>
        <taxon>Cryptolaemus</taxon>
    </lineage>
</organism>
<protein>
    <submittedName>
        <fullName evidence="2">Uncharacterized protein</fullName>
    </submittedName>
</protein>
<evidence type="ECO:0000313" key="2">
    <source>
        <dbReference type="EMBL" id="KAL3265749.1"/>
    </source>
</evidence>
<dbReference type="EMBL" id="JABFTP020000001">
    <property type="protein sequence ID" value="KAL3265749.1"/>
    <property type="molecule type" value="Genomic_DNA"/>
</dbReference>
<proteinExistence type="predicted"/>
<dbReference type="Proteomes" id="UP001516400">
    <property type="component" value="Unassembled WGS sequence"/>
</dbReference>
<keyword evidence="3" id="KW-1185">Reference proteome</keyword>
<evidence type="ECO:0000313" key="3">
    <source>
        <dbReference type="Proteomes" id="UP001516400"/>
    </source>
</evidence>
<feature type="region of interest" description="Disordered" evidence="1">
    <location>
        <begin position="31"/>
        <end position="80"/>
    </location>
</feature>
<feature type="compositionally biased region" description="Acidic residues" evidence="1">
    <location>
        <begin position="68"/>
        <end position="80"/>
    </location>
</feature>
<dbReference type="AlphaFoldDB" id="A0ABD2MHB3"/>
<comment type="caution">
    <text evidence="2">The sequence shown here is derived from an EMBL/GenBank/DDBJ whole genome shotgun (WGS) entry which is preliminary data.</text>
</comment>
<accession>A0ABD2MHB3</accession>
<feature type="non-terminal residue" evidence="2">
    <location>
        <position position="125"/>
    </location>
</feature>
<gene>
    <name evidence="2" type="ORF">HHI36_009950</name>
</gene>
<name>A0ABD2MHB3_9CUCU</name>
<evidence type="ECO:0000256" key="1">
    <source>
        <dbReference type="SAM" id="MobiDB-lite"/>
    </source>
</evidence>
<reference evidence="2 3" key="1">
    <citation type="journal article" date="2021" name="BMC Biol.">
        <title>Horizontally acquired antibacterial genes associated with adaptive radiation of ladybird beetles.</title>
        <authorList>
            <person name="Li H.S."/>
            <person name="Tang X.F."/>
            <person name="Huang Y.H."/>
            <person name="Xu Z.Y."/>
            <person name="Chen M.L."/>
            <person name="Du X.Y."/>
            <person name="Qiu B.Y."/>
            <person name="Chen P.T."/>
            <person name="Zhang W."/>
            <person name="Slipinski A."/>
            <person name="Escalona H.E."/>
            <person name="Waterhouse R.M."/>
            <person name="Zwick A."/>
            <person name="Pang H."/>
        </authorList>
    </citation>
    <scope>NUCLEOTIDE SEQUENCE [LARGE SCALE GENOMIC DNA]</scope>
    <source>
        <strain evidence="2">SYSU2018</strain>
    </source>
</reference>
<sequence>MSERISQVDDEDFGERVRQLLEDELDTQSSHWGLRSATPKIGATKDDPGEVVIDDFDNDPNYVYSDDSSYDDTSDNDSSDDAFLADIARRRHSQVVFNPDIPSEIPVTYMGKNDMEWYSKAPDIG</sequence>